<comment type="caution">
    <text evidence="8">The sequence shown here is derived from an EMBL/GenBank/DDBJ whole genome shotgun (WGS) entry which is preliminary data.</text>
</comment>
<evidence type="ECO:0000259" key="7">
    <source>
        <dbReference type="Pfam" id="PF04355"/>
    </source>
</evidence>
<evidence type="ECO:0000313" key="9">
    <source>
        <dbReference type="Proteomes" id="UP000029843"/>
    </source>
</evidence>
<comment type="function">
    <text evidence="4">Part of the outer membrane protein assembly complex, which is involved in assembly and insertion of beta-barrel proteins into the outer membrane.</text>
</comment>
<comment type="subunit">
    <text evidence="4">Part of the Bam complex.</text>
</comment>
<evidence type="ECO:0000313" key="8">
    <source>
        <dbReference type="EMBL" id="KGJ93212.1"/>
    </source>
</evidence>
<dbReference type="Gene3D" id="3.30.1450.10">
    <property type="match status" value="1"/>
</dbReference>
<sequence precursor="true">MYFRVAIIITALSLSACSSWVFRYDVPQGNYLEQKSIDKLQVGMTKEQVKFILGSPVVVDAFDNDTWNYVYKLKSGRSRDFDMKKQFIINFSNDKLISASGDFDLSDKFNIPFNAPTVQAEPANANNAGVEQNSEVKKKPTDGK</sequence>
<dbReference type="EMBL" id="JQED01000015">
    <property type="protein sequence ID" value="KGJ93212.1"/>
    <property type="molecule type" value="Genomic_DNA"/>
</dbReference>
<dbReference type="GO" id="GO:0043165">
    <property type="term" value="P:Gram-negative-bacterium-type cell outer membrane assembly"/>
    <property type="evidence" value="ECO:0007669"/>
    <property type="project" value="UniProtKB-UniRule"/>
</dbReference>
<dbReference type="OrthoDB" id="9808250at2"/>
<gene>
    <name evidence="4" type="primary">bamE</name>
    <name evidence="8" type="ORF">ND2E_2678</name>
</gene>
<dbReference type="Proteomes" id="UP000029843">
    <property type="component" value="Unassembled WGS sequence"/>
</dbReference>
<comment type="subcellular location">
    <subcellularLocation>
        <location evidence="4">Cell outer membrane</location>
        <topology evidence="4">Lipid-anchor</topology>
    </subcellularLocation>
</comment>
<feature type="chain" id="PRO_5008983500" description="Outer membrane protein assembly factor BamE" evidence="6">
    <location>
        <begin position="24"/>
        <end position="144"/>
    </location>
</feature>
<evidence type="ECO:0000256" key="5">
    <source>
        <dbReference type="SAM" id="MobiDB-lite"/>
    </source>
</evidence>
<feature type="domain" description="Outer membrane protein assembly factor BamE" evidence="7">
    <location>
        <begin position="29"/>
        <end position="99"/>
    </location>
</feature>
<dbReference type="GO" id="GO:1990063">
    <property type="term" value="C:Bam protein complex"/>
    <property type="evidence" value="ECO:0007669"/>
    <property type="project" value="TreeGrafter"/>
</dbReference>
<dbReference type="Pfam" id="PF04355">
    <property type="entry name" value="BamE"/>
    <property type="match status" value="1"/>
</dbReference>
<feature type="signal peptide" evidence="6">
    <location>
        <begin position="1"/>
        <end position="23"/>
    </location>
</feature>
<dbReference type="GO" id="GO:0051205">
    <property type="term" value="P:protein insertion into membrane"/>
    <property type="evidence" value="ECO:0007669"/>
    <property type="project" value="UniProtKB-UniRule"/>
</dbReference>
<proteinExistence type="inferred from homology"/>
<feature type="region of interest" description="Disordered" evidence="5">
    <location>
        <begin position="120"/>
        <end position="144"/>
    </location>
</feature>
<keyword evidence="4" id="KW-0564">Palmitate</keyword>
<evidence type="ECO:0000256" key="2">
    <source>
        <dbReference type="ARBA" id="ARBA00023136"/>
    </source>
</evidence>
<dbReference type="InterPro" id="IPR026592">
    <property type="entry name" value="BamE"/>
</dbReference>
<dbReference type="PANTHER" id="PTHR37482:SF1">
    <property type="entry name" value="OUTER MEMBRANE PROTEIN ASSEMBLY FACTOR BAME"/>
    <property type="match status" value="1"/>
</dbReference>
<dbReference type="InterPro" id="IPR007450">
    <property type="entry name" value="BamE_dom"/>
</dbReference>
<dbReference type="AlphaFoldDB" id="A0A099KTN4"/>
<keyword evidence="1 4" id="KW-0732">Signal</keyword>
<feature type="compositionally biased region" description="Basic and acidic residues" evidence="5">
    <location>
        <begin position="134"/>
        <end position="144"/>
    </location>
</feature>
<keyword evidence="2 4" id="KW-0472">Membrane</keyword>
<name>A0A099KTN4_COLPS</name>
<evidence type="ECO:0000256" key="4">
    <source>
        <dbReference type="HAMAP-Rule" id="MF_00925"/>
    </source>
</evidence>
<comment type="similarity">
    <text evidence="4">Belongs to the BamE family.</text>
</comment>
<keyword evidence="3 4" id="KW-0998">Cell outer membrane</keyword>
<evidence type="ECO:0000256" key="1">
    <source>
        <dbReference type="ARBA" id="ARBA00022729"/>
    </source>
</evidence>
<evidence type="ECO:0000256" key="6">
    <source>
        <dbReference type="SAM" id="SignalP"/>
    </source>
</evidence>
<organism evidence="8 9">
    <name type="scientific">Colwellia psychrerythraea</name>
    <name type="common">Vibrio psychroerythus</name>
    <dbReference type="NCBI Taxonomy" id="28229"/>
    <lineage>
        <taxon>Bacteria</taxon>
        <taxon>Pseudomonadati</taxon>
        <taxon>Pseudomonadota</taxon>
        <taxon>Gammaproteobacteria</taxon>
        <taxon>Alteromonadales</taxon>
        <taxon>Colwelliaceae</taxon>
        <taxon>Colwellia</taxon>
    </lineage>
</organism>
<accession>A0A099KTN4</accession>
<reference evidence="8 9" key="1">
    <citation type="submission" date="2014-08" db="EMBL/GenBank/DDBJ databases">
        <title>Genomic and Phenotypic Diversity of Colwellia psychrerythraea strains from Disparate Marine Basins.</title>
        <authorList>
            <person name="Techtmann S.M."/>
            <person name="Stelling S.C."/>
            <person name="Utturkar S.M."/>
            <person name="Alshibli N."/>
            <person name="Harris A."/>
            <person name="Brown S.D."/>
            <person name="Hazen T.C."/>
        </authorList>
    </citation>
    <scope>NUCLEOTIDE SEQUENCE [LARGE SCALE GENOMIC DNA]</scope>
    <source>
        <strain evidence="8 9">ND2E</strain>
    </source>
</reference>
<dbReference type="InterPro" id="IPR037873">
    <property type="entry name" value="BamE-like"/>
</dbReference>
<dbReference type="HAMAP" id="MF_00925">
    <property type="entry name" value="OM_assembly_BamE"/>
    <property type="match status" value="1"/>
</dbReference>
<keyword evidence="4" id="KW-0449">Lipoprotein</keyword>
<protein>
    <recommendedName>
        <fullName evidence="4">Outer membrane protein assembly factor BamE</fullName>
    </recommendedName>
</protein>
<dbReference type="PATRIC" id="fig|28229.4.peg.1713"/>
<dbReference type="PANTHER" id="PTHR37482">
    <property type="entry name" value="OUTER MEMBRANE PROTEIN ASSEMBLY FACTOR BAME"/>
    <property type="match status" value="1"/>
</dbReference>
<feature type="compositionally biased region" description="Polar residues" evidence="5">
    <location>
        <begin position="124"/>
        <end position="133"/>
    </location>
</feature>
<dbReference type="GO" id="GO:0030674">
    <property type="term" value="F:protein-macromolecule adaptor activity"/>
    <property type="evidence" value="ECO:0007669"/>
    <property type="project" value="TreeGrafter"/>
</dbReference>
<dbReference type="RefSeq" id="WP_033093412.1">
    <property type="nucleotide sequence ID" value="NZ_JQED01000015.1"/>
</dbReference>
<evidence type="ECO:0000256" key="3">
    <source>
        <dbReference type="ARBA" id="ARBA00023237"/>
    </source>
</evidence>
<dbReference type="PROSITE" id="PS51257">
    <property type="entry name" value="PROKAR_LIPOPROTEIN"/>
    <property type="match status" value="1"/>
</dbReference>